<protein>
    <submittedName>
        <fullName evidence="2">Uncharacterized protein</fullName>
    </submittedName>
</protein>
<feature type="coiled-coil region" evidence="1">
    <location>
        <begin position="12"/>
        <end position="81"/>
    </location>
</feature>
<reference evidence="2" key="1">
    <citation type="submission" date="2023-10" db="EMBL/GenBank/DDBJ databases">
        <title>Genome assemblies of two species of porcelain crab, Petrolisthes cinctipes and Petrolisthes manimaculis (Anomura: Porcellanidae).</title>
        <authorList>
            <person name="Angst P."/>
        </authorList>
    </citation>
    <scope>NUCLEOTIDE SEQUENCE</scope>
    <source>
        <strain evidence="2">PB745_01</strain>
        <tissue evidence="2">Gill</tissue>
    </source>
</reference>
<name>A0AAE1GBA7_PETCI</name>
<evidence type="ECO:0000313" key="2">
    <source>
        <dbReference type="EMBL" id="KAK3888725.1"/>
    </source>
</evidence>
<dbReference type="SUPFAM" id="SSF57997">
    <property type="entry name" value="Tropomyosin"/>
    <property type="match status" value="1"/>
</dbReference>
<dbReference type="Gene3D" id="3.30.70.1820">
    <property type="entry name" value="L1 transposable element, RRM domain"/>
    <property type="match status" value="1"/>
</dbReference>
<comment type="caution">
    <text evidence="2">The sequence shown here is derived from an EMBL/GenBank/DDBJ whole genome shotgun (WGS) entry which is preliminary data.</text>
</comment>
<keyword evidence="1" id="KW-0175">Coiled coil</keyword>
<organism evidence="2 3">
    <name type="scientific">Petrolisthes cinctipes</name>
    <name type="common">Flat porcelain crab</name>
    <dbReference type="NCBI Taxonomy" id="88211"/>
    <lineage>
        <taxon>Eukaryota</taxon>
        <taxon>Metazoa</taxon>
        <taxon>Ecdysozoa</taxon>
        <taxon>Arthropoda</taxon>
        <taxon>Crustacea</taxon>
        <taxon>Multicrustacea</taxon>
        <taxon>Malacostraca</taxon>
        <taxon>Eumalacostraca</taxon>
        <taxon>Eucarida</taxon>
        <taxon>Decapoda</taxon>
        <taxon>Pleocyemata</taxon>
        <taxon>Anomura</taxon>
        <taxon>Galatheoidea</taxon>
        <taxon>Porcellanidae</taxon>
        <taxon>Petrolisthes</taxon>
    </lineage>
</organism>
<sequence length="148" mass="17477">MDIITDQMKERIATLESRVGDLVKNLEFTQAEVHDLKAENKTLQKSNRENRTLIDEYKARVEDLEQRLNYQEDYNRRLNLRFSGVQELSASETWEETATLVQKLIEDKLQLPSMSLERAHRVGPVDPSRPRTVVARFEKKQLFEMREN</sequence>
<accession>A0AAE1GBA7</accession>
<evidence type="ECO:0000313" key="3">
    <source>
        <dbReference type="Proteomes" id="UP001286313"/>
    </source>
</evidence>
<evidence type="ECO:0000256" key="1">
    <source>
        <dbReference type="SAM" id="Coils"/>
    </source>
</evidence>
<gene>
    <name evidence="2" type="ORF">Pcinc_007200</name>
</gene>
<proteinExistence type="predicted"/>
<dbReference type="Proteomes" id="UP001286313">
    <property type="component" value="Unassembled WGS sequence"/>
</dbReference>
<keyword evidence="3" id="KW-1185">Reference proteome</keyword>
<dbReference type="EMBL" id="JAWQEG010000535">
    <property type="protein sequence ID" value="KAK3888725.1"/>
    <property type="molecule type" value="Genomic_DNA"/>
</dbReference>
<dbReference type="AlphaFoldDB" id="A0AAE1GBA7"/>